<sequence>MAASSNSRSVEYDRSGKVNSVEIPSAQEIAEQVSRLMQTKQRSVHFVENDVDAVYYQEDPEMQEGSQEVNYVNSQGFGQNRGFNPNYRNHPNLSYRSTNVANPQDQVYLQQGAAQSQYFQGPSFTQNPVAAASSQGFAGQSSSSGPFFVKPFSQGNQSKQFNQFEGGFQQKQPVSNFQAAVPHQQSNPNDELKAMMQQVLVNNQNKQKNSNDMNVKIDSMYTDLNGKFDAVHTHLKMLDTQVGQTAEAVKRQQGVLPAKGENPRKDKEIANVYAITTRSGKVVEPVTTRKSKVVVDLGDENGFEQRENSESTSKLAADPTERSADQLRNRPIETEDRPMHISSADPEGPDCSSKAGPSDPEGRSVDRPADRPIPAPESTRVYKPRVPYPVPPKKSQKDLEEAKCKEMLSELTVKLPLVDGIHMILALKRYMKTLVTSKMTEQEDYVKVT</sequence>
<comment type="caution">
    <text evidence="2">The sequence shown here is derived from an EMBL/GenBank/DDBJ whole genome shotgun (WGS) entry which is preliminary data.</text>
</comment>
<gene>
    <name evidence="2" type="ORF">V5N11_007537</name>
</gene>
<name>A0ABD1A1P2_CARAN</name>
<dbReference type="Proteomes" id="UP001558713">
    <property type="component" value="Unassembled WGS sequence"/>
</dbReference>
<feature type="region of interest" description="Disordered" evidence="1">
    <location>
        <begin position="300"/>
        <end position="399"/>
    </location>
</feature>
<protein>
    <submittedName>
        <fullName evidence="2">Uncharacterized protein</fullName>
    </submittedName>
</protein>
<keyword evidence="3" id="KW-1185">Reference proteome</keyword>
<organism evidence="2 3">
    <name type="scientific">Cardamine amara subsp. amara</name>
    <dbReference type="NCBI Taxonomy" id="228776"/>
    <lineage>
        <taxon>Eukaryota</taxon>
        <taxon>Viridiplantae</taxon>
        <taxon>Streptophyta</taxon>
        <taxon>Embryophyta</taxon>
        <taxon>Tracheophyta</taxon>
        <taxon>Spermatophyta</taxon>
        <taxon>Magnoliopsida</taxon>
        <taxon>eudicotyledons</taxon>
        <taxon>Gunneridae</taxon>
        <taxon>Pentapetalae</taxon>
        <taxon>rosids</taxon>
        <taxon>malvids</taxon>
        <taxon>Brassicales</taxon>
        <taxon>Brassicaceae</taxon>
        <taxon>Cardamineae</taxon>
        <taxon>Cardamine</taxon>
    </lineage>
</organism>
<reference evidence="2 3" key="1">
    <citation type="submission" date="2024-04" db="EMBL/GenBank/DDBJ databases">
        <title>Genome assembly C_amara_ONT_v2.</title>
        <authorList>
            <person name="Yant L."/>
            <person name="Moore C."/>
            <person name="Slenker M."/>
        </authorList>
    </citation>
    <scope>NUCLEOTIDE SEQUENCE [LARGE SCALE GENOMIC DNA]</scope>
    <source>
        <tissue evidence="2">Leaf</tissue>
    </source>
</reference>
<feature type="compositionally biased region" description="Basic and acidic residues" evidence="1">
    <location>
        <begin position="360"/>
        <end position="370"/>
    </location>
</feature>
<accession>A0ABD1A1P2</accession>
<evidence type="ECO:0000313" key="2">
    <source>
        <dbReference type="EMBL" id="KAL1200750.1"/>
    </source>
</evidence>
<dbReference type="EMBL" id="JBANAX010000611">
    <property type="protein sequence ID" value="KAL1200750.1"/>
    <property type="molecule type" value="Genomic_DNA"/>
</dbReference>
<proteinExistence type="predicted"/>
<evidence type="ECO:0000313" key="3">
    <source>
        <dbReference type="Proteomes" id="UP001558713"/>
    </source>
</evidence>
<evidence type="ECO:0000256" key="1">
    <source>
        <dbReference type="SAM" id="MobiDB-lite"/>
    </source>
</evidence>
<dbReference type="AlphaFoldDB" id="A0ABD1A1P2"/>
<feature type="compositionally biased region" description="Basic and acidic residues" evidence="1">
    <location>
        <begin position="319"/>
        <end position="339"/>
    </location>
</feature>